<protein>
    <recommendedName>
        <fullName evidence="1">F-box domain-containing protein</fullName>
    </recommendedName>
</protein>
<dbReference type="SUPFAM" id="SSF52047">
    <property type="entry name" value="RNI-like"/>
    <property type="match status" value="1"/>
</dbReference>
<evidence type="ECO:0000313" key="3">
    <source>
        <dbReference type="Proteomes" id="UP000265703"/>
    </source>
</evidence>
<organism evidence="2 3">
    <name type="scientific">Glomus cerebriforme</name>
    <dbReference type="NCBI Taxonomy" id="658196"/>
    <lineage>
        <taxon>Eukaryota</taxon>
        <taxon>Fungi</taxon>
        <taxon>Fungi incertae sedis</taxon>
        <taxon>Mucoromycota</taxon>
        <taxon>Glomeromycotina</taxon>
        <taxon>Glomeromycetes</taxon>
        <taxon>Glomerales</taxon>
        <taxon>Glomeraceae</taxon>
        <taxon>Glomus</taxon>
    </lineage>
</organism>
<dbReference type="InterPro" id="IPR001810">
    <property type="entry name" value="F-box_dom"/>
</dbReference>
<proteinExistence type="predicted"/>
<dbReference type="OrthoDB" id="2331540at2759"/>
<dbReference type="EMBL" id="QKYT01001042">
    <property type="protein sequence ID" value="RIA80118.1"/>
    <property type="molecule type" value="Genomic_DNA"/>
</dbReference>
<dbReference type="CDD" id="cd09917">
    <property type="entry name" value="F-box_SF"/>
    <property type="match status" value="1"/>
</dbReference>
<dbReference type="AlphaFoldDB" id="A0A397S2B6"/>
<evidence type="ECO:0000313" key="2">
    <source>
        <dbReference type="EMBL" id="RIA80118.1"/>
    </source>
</evidence>
<dbReference type="Gene3D" id="3.80.10.10">
    <property type="entry name" value="Ribonuclease Inhibitor"/>
    <property type="match status" value="2"/>
</dbReference>
<accession>A0A397S2B6</accession>
<dbReference type="InterPro" id="IPR032675">
    <property type="entry name" value="LRR_dom_sf"/>
</dbReference>
<feature type="domain" description="F-box" evidence="1">
    <location>
        <begin position="3"/>
        <end position="46"/>
    </location>
</feature>
<gene>
    <name evidence="2" type="ORF">C1645_839266</name>
</gene>
<dbReference type="InterPro" id="IPR036047">
    <property type="entry name" value="F-box-like_dom_sf"/>
</dbReference>
<name>A0A397S2B6_9GLOM</name>
<evidence type="ECO:0000259" key="1">
    <source>
        <dbReference type="Pfam" id="PF12937"/>
    </source>
</evidence>
<dbReference type="STRING" id="658196.A0A397S2B6"/>
<dbReference type="Proteomes" id="UP000265703">
    <property type="component" value="Unassembled WGS sequence"/>
</dbReference>
<dbReference type="Pfam" id="PF12937">
    <property type="entry name" value="F-box-like"/>
    <property type="match status" value="1"/>
</dbReference>
<comment type="caution">
    <text evidence="2">The sequence shown here is derived from an EMBL/GenBank/DDBJ whole genome shotgun (WGS) entry which is preliminary data.</text>
</comment>
<reference evidence="2 3" key="1">
    <citation type="submission" date="2018-06" db="EMBL/GenBank/DDBJ databases">
        <title>Comparative genomics reveals the genomic features of Rhizophagus irregularis, R. cerebriforme, R. diaphanum and Gigaspora rosea, and their symbiotic lifestyle signature.</title>
        <authorList>
            <person name="Morin E."/>
            <person name="San Clemente H."/>
            <person name="Chen E.C.H."/>
            <person name="De La Providencia I."/>
            <person name="Hainaut M."/>
            <person name="Kuo A."/>
            <person name="Kohler A."/>
            <person name="Murat C."/>
            <person name="Tang N."/>
            <person name="Roy S."/>
            <person name="Loubradou J."/>
            <person name="Henrissat B."/>
            <person name="Grigoriev I.V."/>
            <person name="Corradi N."/>
            <person name="Roux C."/>
            <person name="Martin F.M."/>
        </authorList>
    </citation>
    <scope>NUCLEOTIDE SEQUENCE [LARGE SCALE GENOMIC DNA]</scope>
    <source>
        <strain evidence="2 3">DAOM 227022</strain>
    </source>
</reference>
<dbReference type="SUPFAM" id="SSF81383">
    <property type="entry name" value="F-box domain"/>
    <property type="match status" value="1"/>
</dbReference>
<sequence length="472" mass="54964">MPSRLPIDCLNKIFEYLEKDKATLHSCLLVNRLWCRVSVEILWKNIWEFNNKNAPSLLNTLISCLPNESKVLLNDHGILTQKSSLFNYASFCKVLSIDKIIEMIYYNINPFNEKNSTDSFQAEYLKTKEILKMFMKQISSLKILTYSFIHVKIPNFINFFGAKDCLKNLSELNCESEGHPKFFRQLSQICHNIQSLSIVYTLITSNGLKDLISLQNGLKSLSIELDDYDKYCNNYNNCEDFSTNIIPSLTKHSSTLTTLHLHGPLPLSFIIKLKNLKELVLSNFKNFKEIQHITFSHLQILKLISKHSKIDMFNFLENNGTNLKELYVHNYSHDSSLNLAIAKFCPNLKSLHTKFMKDDMIVIFNSCQQLESIEVLNDKTCSFKGEKVLEIVAKHSSKNFHELNLYNFEELRSEDLESFFINWKNRVSQKSISLIVCNNTFVNNNKNRKIIRKYKNLGVIKKFEYQSTTLIY</sequence>
<keyword evidence="3" id="KW-1185">Reference proteome</keyword>